<comment type="caution">
    <text evidence="1">The sequence shown here is derived from an EMBL/GenBank/DDBJ whole genome shotgun (WGS) entry which is preliminary data.</text>
</comment>
<gene>
    <name evidence="1" type="ORF">TW72_03525</name>
</gene>
<dbReference type="OrthoDB" id="7069089at2"/>
<keyword evidence="2" id="KW-1185">Reference proteome</keyword>
<sequence>MRDSVFKVVFLGKRKAISFYTWLKLLLLEIYLGEQLLEMLANTSSYNYESEEFIIGSDSNGWKRPLIDFIPSTMINKFLSERIINLLRIKYVQHYRLLKRVTSTSLEHSKGEQLYKLNNQKLHLITELKLAYNTIWVTLNIIIDVLVFWYTNDLTLTILVGGSIEFLRRLKW</sequence>
<dbReference type="Proteomes" id="UP000033664">
    <property type="component" value="Unassembled WGS sequence"/>
</dbReference>
<evidence type="ECO:0000313" key="1">
    <source>
        <dbReference type="EMBL" id="KJZ01456.1"/>
    </source>
</evidence>
<evidence type="ECO:0000313" key="2">
    <source>
        <dbReference type="Proteomes" id="UP000033664"/>
    </source>
</evidence>
<dbReference type="RefSeq" id="WP_045978861.1">
    <property type="nucleotide sequence ID" value="NZ_JXXY01000004.1"/>
</dbReference>
<proteinExistence type="predicted"/>
<dbReference type="PATRIC" id="fig|151081.8.peg.946"/>
<name>A0A0F4PUN5_9GAMM</name>
<protein>
    <submittedName>
        <fullName evidence="1">Uncharacterized protein</fullName>
    </submittedName>
</protein>
<accession>A0A0F4PUN5</accession>
<reference evidence="1 2" key="1">
    <citation type="journal article" date="2015" name="BMC Genomics">
        <title>Genome mining reveals unlocked bioactive potential of marine Gram-negative bacteria.</title>
        <authorList>
            <person name="Machado H."/>
            <person name="Sonnenschein E.C."/>
            <person name="Melchiorsen J."/>
            <person name="Gram L."/>
        </authorList>
    </citation>
    <scope>NUCLEOTIDE SEQUENCE [LARGE SCALE GENOMIC DNA]</scope>
    <source>
        <strain evidence="1 2">S3137</strain>
    </source>
</reference>
<dbReference type="AlphaFoldDB" id="A0A0F4PUN5"/>
<dbReference type="EMBL" id="JXXZ01000003">
    <property type="protein sequence ID" value="KJZ01456.1"/>
    <property type="molecule type" value="Genomic_DNA"/>
</dbReference>
<organism evidence="1 2">
    <name type="scientific">Pseudoalteromonas ruthenica</name>
    <dbReference type="NCBI Taxonomy" id="151081"/>
    <lineage>
        <taxon>Bacteria</taxon>
        <taxon>Pseudomonadati</taxon>
        <taxon>Pseudomonadota</taxon>
        <taxon>Gammaproteobacteria</taxon>
        <taxon>Alteromonadales</taxon>
        <taxon>Pseudoalteromonadaceae</taxon>
        <taxon>Pseudoalteromonas</taxon>
    </lineage>
</organism>